<comment type="similarity">
    <text evidence="1">Belongs to the 'phage' integrase family.</text>
</comment>
<dbReference type="KEGG" id="mpad:KEF85_09720"/>
<dbReference type="GO" id="GO:0006310">
    <property type="term" value="P:DNA recombination"/>
    <property type="evidence" value="ECO:0007669"/>
    <property type="project" value="UniProtKB-KW"/>
</dbReference>
<dbReference type="EMBL" id="CP073754">
    <property type="protein sequence ID" value="QWF69654.1"/>
    <property type="molecule type" value="Genomic_DNA"/>
</dbReference>
<dbReference type="GO" id="GO:0003677">
    <property type="term" value="F:DNA binding"/>
    <property type="evidence" value="ECO:0007669"/>
    <property type="project" value="UniProtKB-UniRule"/>
</dbReference>
<feature type="domain" description="Tyr recombinase" evidence="6">
    <location>
        <begin position="207"/>
        <end position="388"/>
    </location>
</feature>
<keyword evidence="2" id="KW-0229">DNA integration</keyword>
<evidence type="ECO:0000313" key="8">
    <source>
        <dbReference type="EMBL" id="QWF69654.1"/>
    </source>
</evidence>
<dbReference type="CDD" id="cd00801">
    <property type="entry name" value="INT_P4_C"/>
    <property type="match status" value="1"/>
</dbReference>
<evidence type="ECO:0000256" key="1">
    <source>
        <dbReference type="ARBA" id="ARBA00008857"/>
    </source>
</evidence>
<keyword evidence="4" id="KW-0233">DNA recombination</keyword>
<dbReference type="Pfam" id="PF00589">
    <property type="entry name" value="Phage_integrase"/>
    <property type="match status" value="1"/>
</dbReference>
<dbReference type="PROSITE" id="PS51900">
    <property type="entry name" value="CB"/>
    <property type="match status" value="1"/>
</dbReference>
<dbReference type="InterPro" id="IPR053876">
    <property type="entry name" value="Phage_int_M"/>
</dbReference>
<dbReference type="Proteomes" id="UP000676649">
    <property type="component" value="Chromosome"/>
</dbReference>
<dbReference type="SUPFAM" id="SSF56349">
    <property type="entry name" value="DNA breaking-rejoining enzymes"/>
    <property type="match status" value="1"/>
</dbReference>
<dbReference type="InterPro" id="IPR002104">
    <property type="entry name" value="Integrase_catalytic"/>
</dbReference>
<reference evidence="8" key="1">
    <citation type="submission" date="2021-04" db="EMBL/GenBank/DDBJ databases">
        <title>Draft genome sequence data of methanotrophic Methylovulum sp. strain S1L and Methylomonas sp. strain S2AM isolated from boreal lake water columns.</title>
        <authorList>
            <person name="Rissanen A.J."/>
            <person name="Mangayil R."/>
            <person name="Svenning M.M."/>
            <person name="Khanongnuch R."/>
        </authorList>
    </citation>
    <scope>NUCLEOTIDE SEQUENCE</scope>
    <source>
        <strain evidence="8">S2AM</strain>
    </source>
</reference>
<dbReference type="InterPro" id="IPR025166">
    <property type="entry name" value="Integrase_DNA_bind_dom"/>
</dbReference>
<dbReference type="InterPro" id="IPR044068">
    <property type="entry name" value="CB"/>
</dbReference>
<dbReference type="Gene3D" id="3.30.160.390">
    <property type="entry name" value="Integrase, DNA-binding domain"/>
    <property type="match status" value="1"/>
</dbReference>
<evidence type="ECO:0000256" key="5">
    <source>
        <dbReference type="PROSITE-ProRule" id="PRU01248"/>
    </source>
</evidence>
<accession>A0A975MLM3</accession>
<dbReference type="InterPro" id="IPR050808">
    <property type="entry name" value="Phage_Integrase"/>
</dbReference>
<dbReference type="AlphaFoldDB" id="A0A975MLM3"/>
<dbReference type="InterPro" id="IPR013762">
    <property type="entry name" value="Integrase-like_cat_sf"/>
</dbReference>
<protein>
    <submittedName>
        <fullName evidence="8">Integrase arm-type DNA-binding domain-containing protein</fullName>
    </submittedName>
</protein>
<feature type="domain" description="Core-binding (CB)" evidence="7">
    <location>
        <begin position="102"/>
        <end position="183"/>
    </location>
</feature>
<evidence type="ECO:0000259" key="7">
    <source>
        <dbReference type="PROSITE" id="PS51900"/>
    </source>
</evidence>
<keyword evidence="9" id="KW-1185">Reference proteome</keyword>
<gene>
    <name evidence="8" type="ORF">KEF85_09720</name>
</gene>
<evidence type="ECO:0000256" key="3">
    <source>
        <dbReference type="ARBA" id="ARBA00023125"/>
    </source>
</evidence>
<dbReference type="GO" id="GO:0015074">
    <property type="term" value="P:DNA integration"/>
    <property type="evidence" value="ECO:0007669"/>
    <property type="project" value="UniProtKB-KW"/>
</dbReference>
<dbReference type="Pfam" id="PF22022">
    <property type="entry name" value="Phage_int_M"/>
    <property type="match status" value="1"/>
</dbReference>
<evidence type="ECO:0000313" key="9">
    <source>
        <dbReference type="Proteomes" id="UP000676649"/>
    </source>
</evidence>
<dbReference type="InterPro" id="IPR038488">
    <property type="entry name" value="Integrase_DNA-bd_sf"/>
</dbReference>
<evidence type="ECO:0000256" key="4">
    <source>
        <dbReference type="ARBA" id="ARBA00023172"/>
    </source>
</evidence>
<organism evidence="8 9">
    <name type="scientific">Methylomonas paludis</name>
    <dbReference type="NCBI Taxonomy" id="1173101"/>
    <lineage>
        <taxon>Bacteria</taxon>
        <taxon>Pseudomonadati</taxon>
        <taxon>Pseudomonadota</taxon>
        <taxon>Gammaproteobacteria</taxon>
        <taxon>Methylococcales</taxon>
        <taxon>Methylococcaceae</taxon>
        <taxon>Methylomonas</taxon>
    </lineage>
</organism>
<evidence type="ECO:0000256" key="2">
    <source>
        <dbReference type="ARBA" id="ARBA00022908"/>
    </source>
</evidence>
<evidence type="ECO:0000259" key="6">
    <source>
        <dbReference type="PROSITE" id="PS51898"/>
    </source>
</evidence>
<proteinExistence type="inferred from homology"/>
<dbReference type="RefSeq" id="WP_215579979.1">
    <property type="nucleotide sequence ID" value="NZ_CP073754.1"/>
</dbReference>
<name>A0A975MLM3_9GAMM</name>
<dbReference type="Gene3D" id="1.10.150.130">
    <property type="match status" value="1"/>
</dbReference>
<dbReference type="Gene3D" id="1.10.443.10">
    <property type="entry name" value="Intergrase catalytic core"/>
    <property type="match status" value="1"/>
</dbReference>
<dbReference type="PANTHER" id="PTHR30629:SF2">
    <property type="entry name" value="PROPHAGE INTEGRASE INTS-RELATED"/>
    <property type="match status" value="1"/>
</dbReference>
<dbReference type="InterPro" id="IPR010998">
    <property type="entry name" value="Integrase_recombinase_N"/>
</dbReference>
<keyword evidence="3 5" id="KW-0238">DNA-binding</keyword>
<dbReference type="InterPro" id="IPR011010">
    <property type="entry name" value="DNA_brk_join_enz"/>
</dbReference>
<dbReference type="PANTHER" id="PTHR30629">
    <property type="entry name" value="PROPHAGE INTEGRASE"/>
    <property type="match status" value="1"/>
</dbReference>
<dbReference type="Pfam" id="PF13356">
    <property type="entry name" value="Arm-DNA-bind_3"/>
    <property type="match status" value="1"/>
</dbReference>
<dbReference type="PROSITE" id="PS51898">
    <property type="entry name" value="TYR_RECOMBINASE"/>
    <property type="match status" value="1"/>
</dbReference>
<sequence length="410" mass="46329">MLSDTACKNAHKHAKASNGKAFKLADEKGLFLLLKPQQAGWGRWWRFKYRFGGKEKLLSLGTYPEISLSQARDKRDELRKQIANGIDPAITRMVEKTGSGENTLKAVAKEYMEANRKRWSASHFAHLEQCLTRDVFPWLGNRPIKELTPVEVLTTLRRIVDRGALETAARTKQFIGQVLRYGVATGRAERDVTADLRGALPSPVRGHFPAITEPKPLAQLLRDIDAYQGNFVVRTALQLQPLIFARPANLAAAEWTEFDLELAEWRIAADKMKMKDAHIVPLSRQALALLREIYPLTGNGRYVFASNQGKKGGEPHISRESIGAAIRRMGYQGQHTAHGFRTTASTMLHEQGFHSDMIERQLSHAERNKVKAAYNRAQHLPERRKMMQTWSDYLDSLKSGAQVIPFKKIV</sequence>